<dbReference type="EMBL" id="CYZX01000002">
    <property type="protein sequence ID" value="CUN69238.1"/>
    <property type="molecule type" value="Genomic_DNA"/>
</dbReference>
<dbReference type="GO" id="GO:0009294">
    <property type="term" value="P:DNA-mediated transformation"/>
    <property type="evidence" value="ECO:0007669"/>
    <property type="project" value="InterPro"/>
</dbReference>
<evidence type="ECO:0000313" key="4">
    <source>
        <dbReference type="Proteomes" id="UP000095594"/>
    </source>
</evidence>
<comment type="similarity">
    <text evidence="1">Belongs to the DprA/Smf family.</text>
</comment>
<evidence type="ECO:0000259" key="2">
    <source>
        <dbReference type="Pfam" id="PF02481"/>
    </source>
</evidence>
<dbReference type="Gene3D" id="3.40.50.450">
    <property type="match status" value="1"/>
</dbReference>
<dbReference type="Proteomes" id="UP000095594">
    <property type="component" value="Unassembled WGS sequence"/>
</dbReference>
<dbReference type="OrthoDB" id="9785707at2"/>
<dbReference type="SUPFAM" id="SSF102405">
    <property type="entry name" value="MCP/YpsA-like"/>
    <property type="match status" value="1"/>
</dbReference>
<dbReference type="NCBIfam" id="TIGR00732">
    <property type="entry name" value="dprA"/>
    <property type="match status" value="1"/>
</dbReference>
<dbReference type="PANTHER" id="PTHR43022:SF1">
    <property type="entry name" value="PROTEIN SMF"/>
    <property type="match status" value="1"/>
</dbReference>
<evidence type="ECO:0000313" key="3">
    <source>
        <dbReference type="EMBL" id="CUN69238.1"/>
    </source>
</evidence>
<dbReference type="Pfam" id="PF02481">
    <property type="entry name" value="DNA_processg_A"/>
    <property type="match status" value="1"/>
</dbReference>
<sequence>MREYELWFIVANISNETKIELIKKYNNEENIYNNIDSIDNCYIYKGSEYTKLKSTSLSQGTELFQYINKNNISYVTINSDQYPESLKEINEPPYVLFYKGNLSLLNYNMVAIVGSRKNTTYGEAVTRQIVGELRNIDYGVVSGVAYGIDTIAHKECLDRGIKTIGVLGCGIDIVYPKVNKMVYKEIEKNGLLISEFLPMTKPMPYNFPRRNRIITALSKGVIVVEATVKSGSLITVNYALQYGRDVMAVPGPVLNSNSKGCNLLIRDGAKVFVELDDLYCFLNVIKKDGKNIEKNTIKLLLSDVISSEPIHLDKIIECVNIDRVALFELLFEMQNRNELICLPGNYYARIN</sequence>
<dbReference type="InterPro" id="IPR057666">
    <property type="entry name" value="DrpA_SLOG"/>
</dbReference>
<dbReference type="RefSeq" id="WP_055263309.1">
    <property type="nucleotide sequence ID" value="NZ_CABIXQ010000002.1"/>
</dbReference>
<dbReference type="InterPro" id="IPR003488">
    <property type="entry name" value="DprA"/>
</dbReference>
<organism evidence="3 4">
    <name type="scientific">Clostridium disporicum</name>
    <dbReference type="NCBI Taxonomy" id="84024"/>
    <lineage>
        <taxon>Bacteria</taxon>
        <taxon>Bacillati</taxon>
        <taxon>Bacillota</taxon>
        <taxon>Clostridia</taxon>
        <taxon>Eubacteriales</taxon>
        <taxon>Clostridiaceae</taxon>
        <taxon>Clostridium</taxon>
    </lineage>
</organism>
<dbReference type="AlphaFoldDB" id="A0A173Z2C8"/>
<feature type="domain" description="Smf/DprA SLOG" evidence="2">
    <location>
        <begin position="74"/>
        <end position="281"/>
    </location>
</feature>
<evidence type="ECO:0000256" key="1">
    <source>
        <dbReference type="ARBA" id="ARBA00006525"/>
    </source>
</evidence>
<gene>
    <name evidence="3" type="primary">dprA</name>
    <name evidence="3" type="ORF">ERS852471_00351</name>
</gene>
<protein>
    <submittedName>
        <fullName evidence="3">DNA uptake protein</fullName>
    </submittedName>
</protein>
<proteinExistence type="inferred from homology"/>
<dbReference type="PANTHER" id="PTHR43022">
    <property type="entry name" value="PROTEIN SMF"/>
    <property type="match status" value="1"/>
</dbReference>
<name>A0A173Z2C8_9CLOT</name>
<accession>A0A173Z2C8</accession>
<reference evidence="3 4" key="1">
    <citation type="submission" date="2015-09" db="EMBL/GenBank/DDBJ databases">
        <authorList>
            <consortium name="Pathogen Informatics"/>
        </authorList>
    </citation>
    <scope>NUCLEOTIDE SEQUENCE [LARGE SCALE GENOMIC DNA]</scope>
    <source>
        <strain evidence="3 4">2789STDY5834856</strain>
    </source>
</reference>